<dbReference type="InterPro" id="IPR005145">
    <property type="entry name" value="Sua5_C"/>
</dbReference>
<dbReference type="AlphaFoldDB" id="M2WPY0"/>
<evidence type="ECO:0000256" key="4">
    <source>
        <dbReference type="ARBA" id="ARBA00015492"/>
    </source>
</evidence>
<accession>M2WPY0</accession>
<dbReference type="KEGG" id="gsl:Gasu_65100"/>
<feature type="domain" description="YrdC-like" evidence="15">
    <location>
        <begin position="10"/>
        <end position="200"/>
    </location>
</feature>
<evidence type="ECO:0000256" key="10">
    <source>
        <dbReference type="ARBA" id="ARBA00022840"/>
    </source>
</evidence>
<dbReference type="NCBIfam" id="TIGR00057">
    <property type="entry name" value="L-threonylcarbamoyladenylate synthase"/>
    <property type="match status" value="1"/>
</dbReference>
<dbReference type="PANTHER" id="PTHR17490:SF16">
    <property type="entry name" value="THREONYLCARBAMOYL-AMP SYNTHASE"/>
    <property type="match status" value="1"/>
</dbReference>
<evidence type="ECO:0000259" key="15">
    <source>
        <dbReference type="PROSITE" id="PS51163"/>
    </source>
</evidence>
<dbReference type="eggNOG" id="KOG3051">
    <property type="taxonomic scope" value="Eukaryota"/>
</dbReference>
<dbReference type="Proteomes" id="UP000030680">
    <property type="component" value="Unassembled WGS sequence"/>
</dbReference>
<feature type="binding site" evidence="14">
    <location>
        <position position="55"/>
    </location>
    <ligand>
        <name>ATP</name>
        <dbReference type="ChEBI" id="CHEBI:30616"/>
    </ligand>
</feature>
<comment type="similarity">
    <text evidence="2 13">Belongs to the SUA5 family.</text>
</comment>
<evidence type="ECO:0000256" key="9">
    <source>
        <dbReference type="ARBA" id="ARBA00022741"/>
    </source>
</evidence>
<dbReference type="GO" id="GO:0005737">
    <property type="term" value="C:cytoplasm"/>
    <property type="evidence" value="ECO:0007669"/>
    <property type="project" value="UniProtKB-SubCell"/>
</dbReference>
<organism evidence="16 17">
    <name type="scientific">Galdieria sulphuraria</name>
    <name type="common">Red alga</name>
    <dbReference type="NCBI Taxonomy" id="130081"/>
    <lineage>
        <taxon>Eukaryota</taxon>
        <taxon>Rhodophyta</taxon>
        <taxon>Bangiophyceae</taxon>
        <taxon>Galdieriales</taxon>
        <taxon>Galdieriaceae</taxon>
        <taxon>Galdieria</taxon>
    </lineage>
</organism>
<dbReference type="GeneID" id="17084822"/>
<keyword evidence="9 13" id="KW-0547">Nucleotide-binding</keyword>
<feature type="binding site" evidence="14">
    <location>
        <position position="143"/>
    </location>
    <ligand>
        <name>ATP</name>
        <dbReference type="ChEBI" id="CHEBI:30616"/>
    </ligand>
</feature>
<keyword evidence="8 13" id="KW-0548">Nucleotidyltransferase</keyword>
<sequence>MTRIWEGENELDVYEAAQALQSGKLVAFPTETVYGLGANALDQQAVLRVFKAKGRPQDNPLIVHIAAYKDLDDLVEQPLPSFVQLLIEKFWPGPLSLVLKLKEDSPIAPAVTGGQNTVAIRMPSHPIALALLAAAKVPVAAPSANTSGKPSPTSCLHVLSDLQGKIDGVVDGGETCGIGLESSVLDCSGERLSMLRPGAITAEQVEAVTKLPVVIFKWEGNNQKEDMNTPRAPGMKYRHYAPKAPIDLVNGGLEQLKLRVMEWKRQGKVVGLLAFKEFGQHIQADVFISCGQQNCLESYARQLYRALRAFDDNPLTVDVIVVQAVEETGIGVAIMNRLRKAASTGFYMASPNERLVNNN</sequence>
<dbReference type="GO" id="GO:0000049">
    <property type="term" value="F:tRNA binding"/>
    <property type="evidence" value="ECO:0007669"/>
    <property type="project" value="TreeGrafter"/>
</dbReference>
<dbReference type="GO" id="GO:0006450">
    <property type="term" value="P:regulation of translational fidelity"/>
    <property type="evidence" value="ECO:0007669"/>
    <property type="project" value="TreeGrafter"/>
</dbReference>
<feature type="binding site" evidence="14">
    <location>
        <position position="64"/>
    </location>
    <ligand>
        <name>L-threonine</name>
        <dbReference type="ChEBI" id="CHEBI:57926"/>
    </ligand>
</feature>
<evidence type="ECO:0000256" key="7">
    <source>
        <dbReference type="ARBA" id="ARBA00022694"/>
    </source>
</evidence>
<dbReference type="Pfam" id="PF01300">
    <property type="entry name" value="Sua5_yciO_yrdC"/>
    <property type="match status" value="1"/>
</dbReference>
<dbReference type="InterPro" id="IPR038385">
    <property type="entry name" value="Sua5/YwlC_C"/>
</dbReference>
<feature type="binding site" evidence="14">
    <location>
        <position position="151"/>
    </location>
    <ligand>
        <name>ATP</name>
        <dbReference type="ChEBI" id="CHEBI:30616"/>
    </ligand>
</feature>
<dbReference type="RefSeq" id="XP_005702350.1">
    <property type="nucleotide sequence ID" value="XM_005702293.1"/>
</dbReference>
<evidence type="ECO:0000256" key="13">
    <source>
        <dbReference type="PIRNR" id="PIRNR004930"/>
    </source>
</evidence>
<feature type="binding site" evidence="14">
    <location>
        <position position="240"/>
    </location>
    <ligand>
        <name>ATP</name>
        <dbReference type="ChEBI" id="CHEBI:30616"/>
    </ligand>
</feature>
<evidence type="ECO:0000256" key="11">
    <source>
        <dbReference type="ARBA" id="ARBA00029774"/>
    </source>
</evidence>
<evidence type="ECO:0000313" key="16">
    <source>
        <dbReference type="EMBL" id="EME25830.1"/>
    </source>
</evidence>
<feature type="binding site" evidence="14">
    <location>
        <position position="196"/>
    </location>
    <ligand>
        <name>ATP</name>
        <dbReference type="ChEBI" id="CHEBI:30616"/>
    </ligand>
</feature>
<keyword evidence="10 13" id="KW-0067">ATP-binding</keyword>
<feature type="binding site" evidence="14">
    <location>
        <position position="141"/>
    </location>
    <ligand>
        <name>L-threonine</name>
        <dbReference type="ChEBI" id="CHEBI:57926"/>
    </ligand>
</feature>
<evidence type="ECO:0000256" key="6">
    <source>
        <dbReference type="ARBA" id="ARBA00022679"/>
    </source>
</evidence>
<dbReference type="InterPro" id="IPR010923">
    <property type="entry name" value="T(6)A37_SUA5"/>
</dbReference>
<evidence type="ECO:0000256" key="2">
    <source>
        <dbReference type="ARBA" id="ARBA00007663"/>
    </source>
</evidence>
<dbReference type="Gene3D" id="3.90.870.10">
    <property type="entry name" value="DHBP synthase"/>
    <property type="match status" value="1"/>
</dbReference>
<feature type="binding site" evidence="14">
    <location>
        <position position="32"/>
    </location>
    <ligand>
        <name>L-threonine</name>
        <dbReference type="ChEBI" id="CHEBI:57926"/>
    </ligand>
</feature>
<comment type="subcellular location">
    <subcellularLocation>
        <location evidence="1 13">Cytoplasm</location>
    </subcellularLocation>
</comment>
<keyword evidence="5 13" id="KW-0963">Cytoplasm</keyword>
<feature type="binding site" evidence="14">
    <location>
        <position position="117"/>
    </location>
    <ligand>
        <name>ATP</name>
        <dbReference type="ChEBI" id="CHEBI:30616"/>
    </ligand>
</feature>
<dbReference type="PANTHER" id="PTHR17490">
    <property type="entry name" value="SUA5"/>
    <property type="match status" value="1"/>
</dbReference>
<dbReference type="PROSITE" id="PS51163">
    <property type="entry name" value="YRDC"/>
    <property type="match status" value="1"/>
</dbReference>
<comment type="function">
    <text evidence="13">Required for the formation of a threonylcarbamoyl group on adenosine at position 37 (t(6)A37) in tRNAs that read codons beginning with adenine.</text>
</comment>
<dbReference type="GO" id="GO:0005524">
    <property type="term" value="F:ATP binding"/>
    <property type="evidence" value="ECO:0007669"/>
    <property type="project" value="UniProtKB-UniRule"/>
</dbReference>
<dbReference type="OrthoDB" id="412787at2759"/>
<dbReference type="Pfam" id="PF03481">
    <property type="entry name" value="Sua5_C"/>
    <property type="match status" value="1"/>
</dbReference>
<dbReference type="InterPro" id="IPR050156">
    <property type="entry name" value="TC-AMP_synthase_SUA5"/>
</dbReference>
<evidence type="ECO:0000256" key="3">
    <source>
        <dbReference type="ARBA" id="ARBA00012584"/>
    </source>
</evidence>
<keyword evidence="17" id="KW-1185">Reference proteome</keyword>
<dbReference type="PIRSF" id="PIRSF004930">
    <property type="entry name" value="Tln_factor_SUA5"/>
    <property type="match status" value="1"/>
</dbReference>
<proteinExistence type="inferred from homology"/>
<evidence type="ECO:0000256" key="1">
    <source>
        <dbReference type="ARBA" id="ARBA00004496"/>
    </source>
</evidence>
<dbReference type="InterPro" id="IPR006070">
    <property type="entry name" value="Sua5-like_dom"/>
</dbReference>
<evidence type="ECO:0000313" key="17">
    <source>
        <dbReference type="Proteomes" id="UP000030680"/>
    </source>
</evidence>
<comment type="catalytic activity">
    <reaction evidence="12 13">
        <text>L-threonine + hydrogencarbonate + ATP = L-threonylcarbamoyladenylate + diphosphate + H2O</text>
        <dbReference type="Rhea" id="RHEA:36407"/>
        <dbReference type="ChEBI" id="CHEBI:15377"/>
        <dbReference type="ChEBI" id="CHEBI:17544"/>
        <dbReference type="ChEBI" id="CHEBI:30616"/>
        <dbReference type="ChEBI" id="CHEBI:33019"/>
        <dbReference type="ChEBI" id="CHEBI:57926"/>
        <dbReference type="ChEBI" id="CHEBI:73682"/>
        <dbReference type="EC" id="2.7.7.87"/>
    </reaction>
</comment>
<protein>
    <recommendedName>
        <fullName evidence="4 13">Threonylcarbamoyl-AMP synthase</fullName>
        <shortName evidence="13">TC-AMP synthase</shortName>
        <ecNumber evidence="3 13">2.7.7.87</ecNumber>
    </recommendedName>
    <alternativeName>
        <fullName evidence="11 13">L-threonylcarbamoyladenylate synthase</fullName>
    </alternativeName>
</protein>
<evidence type="ECO:0000256" key="14">
    <source>
        <dbReference type="PIRSR" id="PIRSR004930-1"/>
    </source>
</evidence>
<dbReference type="GO" id="GO:0003725">
    <property type="term" value="F:double-stranded RNA binding"/>
    <property type="evidence" value="ECO:0007669"/>
    <property type="project" value="UniProtKB-UniRule"/>
</dbReference>
<dbReference type="InterPro" id="IPR017945">
    <property type="entry name" value="DHBP_synth_RibB-like_a/b_dom"/>
</dbReference>
<feature type="binding site" evidence="14">
    <location>
        <position position="121"/>
    </location>
    <ligand>
        <name>L-threonine</name>
        <dbReference type="ChEBI" id="CHEBI:57926"/>
    </ligand>
</feature>
<dbReference type="GO" id="GO:0008033">
    <property type="term" value="P:tRNA processing"/>
    <property type="evidence" value="ECO:0007669"/>
    <property type="project" value="UniProtKB-KW"/>
</dbReference>
<dbReference type="FunFam" id="3.90.870.10:FF:000009">
    <property type="entry name" value="Threonylcarbamoyl-AMP synthase, putative"/>
    <property type="match status" value="1"/>
</dbReference>
<dbReference type="EC" id="2.7.7.87" evidence="3 13"/>
<dbReference type="SUPFAM" id="SSF55821">
    <property type="entry name" value="YrdC/RibB"/>
    <property type="match status" value="1"/>
</dbReference>
<evidence type="ECO:0000256" key="5">
    <source>
        <dbReference type="ARBA" id="ARBA00022490"/>
    </source>
</evidence>
<feature type="binding site" evidence="14">
    <location>
        <position position="59"/>
    </location>
    <ligand>
        <name>ATP</name>
        <dbReference type="ChEBI" id="CHEBI:30616"/>
    </ligand>
</feature>
<evidence type="ECO:0000256" key="8">
    <source>
        <dbReference type="ARBA" id="ARBA00022695"/>
    </source>
</evidence>
<dbReference type="Gramene" id="EME25830">
    <property type="protein sequence ID" value="EME25830"/>
    <property type="gene ID" value="Gasu_65100"/>
</dbReference>
<keyword evidence="6 13" id="KW-0808">Transferase</keyword>
<dbReference type="STRING" id="130081.M2WPY0"/>
<keyword evidence="7 13" id="KW-0819">tRNA processing</keyword>
<gene>
    <name evidence="16" type="ORF">Gasu_65100</name>
</gene>
<feature type="binding site" evidence="14">
    <location>
        <position position="182"/>
    </location>
    <ligand>
        <name>L-threonine</name>
        <dbReference type="ChEBI" id="CHEBI:57926"/>
    </ligand>
</feature>
<dbReference type="Gene3D" id="3.40.50.11030">
    <property type="entry name" value="Threonylcarbamoyl-AMP synthase, C-terminal domain"/>
    <property type="match status" value="1"/>
</dbReference>
<dbReference type="GO" id="GO:0061710">
    <property type="term" value="F:L-threonylcarbamoyladenylate synthase"/>
    <property type="evidence" value="ECO:0007669"/>
    <property type="project" value="UniProtKB-EC"/>
</dbReference>
<name>M2WPY0_GALSU</name>
<evidence type="ECO:0000256" key="12">
    <source>
        <dbReference type="ARBA" id="ARBA00048366"/>
    </source>
</evidence>
<dbReference type="OMA" id="YKHYAPD"/>
<reference evidence="17" key="1">
    <citation type="journal article" date="2013" name="Science">
        <title>Gene transfer from bacteria and archaea facilitated evolution of an extremophilic eukaryote.</title>
        <authorList>
            <person name="Schonknecht G."/>
            <person name="Chen W.H."/>
            <person name="Ternes C.M."/>
            <person name="Barbier G.G."/>
            <person name="Shrestha R.P."/>
            <person name="Stanke M."/>
            <person name="Brautigam A."/>
            <person name="Baker B.J."/>
            <person name="Banfield J.F."/>
            <person name="Garavito R.M."/>
            <person name="Carr K."/>
            <person name="Wilkerson C."/>
            <person name="Rensing S.A."/>
            <person name="Gagneul D."/>
            <person name="Dickenson N.E."/>
            <person name="Oesterhelt C."/>
            <person name="Lercher M.J."/>
            <person name="Weber A.P."/>
        </authorList>
    </citation>
    <scope>NUCLEOTIDE SEQUENCE [LARGE SCALE GENOMIC DNA]</scope>
    <source>
        <strain evidence="17">074W</strain>
    </source>
</reference>
<dbReference type="EMBL" id="KB454778">
    <property type="protein sequence ID" value="EME25830.1"/>
    <property type="molecule type" value="Genomic_DNA"/>
</dbReference>